<evidence type="ECO:0000256" key="2">
    <source>
        <dbReference type="ARBA" id="ARBA00022729"/>
    </source>
</evidence>
<dbReference type="InterPro" id="IPR032831">
    <property type="entry name" value="LptM_cons"/>
</dbReference>
<evidence type="ECO:0000256" key="6">
    <source>
        <dbReference type="ARBA" id="ARBA00023288"/>
    </source>
</evidence>
<proteinExistence type="predicted"/>
<organism evidence="7 8">
    <name type="scientific">Nitrincola tapanii</name>
    <dbReference type="NCBI Taxonomy" id="1708751"/>
    <lineage>
        <taxon>Bacteria</taxon>
        <taxon>Pseudomonadati</taxon>
        <taxon>Pseudomonadota</taxon>
        <taxon>Gammaproteobacteria</taxon>
        <taxon>Oceanospirillales</taxon>
        <taxon>Oceanospirillaceae</taxon>
        <taxon>Nitrincola</taxon>
    </lineage>
</organism>
<gene>
    <name evidence="7" type="ORF">E1H14_08735</name>
</gene>
<keyword evidence="3" id="KW-0472">Membrane</keyword>
<evidence type="ECO:0000256" key="5">
    <source>
        <dbReference type="ARBA" id="ARBA00023237"/>
    </source>
</evidence>
<reference evidence="7 8" key="1">
    <citation type="submission" date="2019-03" db="EMBL/GenBank/DDBJ databases">
        <title>Nitrincola sp. nov. isolated from an Indian soda lake.</title>
        <authorList>
            <person name="Joshi A."/>
            <person name="Thite S.V."/>
            <person name="Joseph N."/>
            <person name="Dhotre D."/>
            <person name="Moorthy M."/>
            <person name="Shouche Y.S."/>
        </authorList>
    </citation>
    <scope>NUCLEOTIDE SEQUENCE [LARGE SCALE GENOMIC DNA]</scope>
    <source>
        <strain evidence="7 8">MEB193</strain>
    </source>
</reference>
<dbReference type="AlphaFoldDB" id="A0A5A9W0P9"/>
<keyword evidence="6" id="KW-0449">Lipoprotein</keyword>
<sequence>MIRYIWPLLLLSLVLLAGCGNKGPLYLPQHTEQAQQAE</sequence>
<evidence type="ECO:0000256" key="1">
    <source>
        <dbReference type="ARBA" id="ARBA00004459"/>
    </source>
</evidence>
<dbReference type="Pfam" id="PF13627">
    <property type="entry name" value="LptM_cons"/>
    <property type="match status" value="1"/>
</dbReference>
<keyword evidence="8" id="KW-1185">Reference proteome</keyword>
<evidence type="ECO:0000256" key="3">
    <source>
        <dbReference type="ARBA" id="ARBA00023136"/>
    </source>
</evidence>
<dbReference type="EMBL" id="SMRS01000006">
    <property type="protein sequence ID" value="KAA0874350.1"/>
    <property type="molecule type" value="Genomic_DNA"/>
</dbReference>
<keyword evidence="4" id="KW-0564">Palmitate</keyword>
<dbReference type="NCBIfam" id="NF047847">
    <property type="entry name" value="SS_mature_LptM"/>
    <property type="match status" value="1"/>
</dbReference>
<keyword evidence="2" id="KW-0732">Signal</keyword>
<accession>A0A5A9W0P9</accession>
<dbReference type="PROSITE" id="PS51257">
    <property type="entry name" value="PROKAR_LIPOPROTEIN"/>
    <property type="match status" value="1"/>
</dbReference>
<dbReference type="RefSeq" id="WP_149391083.1">
    <property type="nucleotide sequence ID" value="NZ_SMRS01000006.1"/>
</dbReference>
<dbReference type="GO" id="GO:0009279">
    <property type="term" value="C:cell outer membrane"/>
    <property type="evidence" value="ECO:0007669"/>
    <property type="project" value="UniProtKB-SubCell"/>
</dbReference>
<name>A0A5A9W0P9_9GAMM</name>
<protein>
    <recommendedName>
        <fullName evidence="9">Lipopeptide</fullName>
    </recommendedName>
</protein>
<comment type="subcellular location">
    <subcellularLocation>
        <location evidence="1">Cell outer membrane</location>
        <topology evidence="1">Lipid-anchor</topology>
    </subcellularLocation>
</comment>
<evidence type="ECO:0000313" key="8">
    <source>
        <dbReference type="Proteomes" id="UP000325302"/>
    </source>
</evidence>
<keyword evidence="5" id="KW-0998">Cell outer membrane</keyword>
<evidence type="ECO:0000313" key="7">
    <source>
        <dbReference type="EMBL" id="KAA0874350.1"/>
    </source>
</evidence>
<comment type="caution">
    <text evidence="7">The sequence shown here is derived from an EMBL/GenBank/DDBJ whole genome shotgun (WGS) entry which is preliminary data.</text>
</comment>
<evidence type="ECO:0000256" key="4">
    <source>
        <dbReference type="ARBA" id="ARBA00023139"/>
    </source>
</evidence>
<dbReference type="Proteomes" id="UP000325302">
    <property type="component" value="Unassembled WGS sequence"/>
</dbReference>
<evidence type="ECO:0008006" key="9">
    <source>
        <dbReference type="Google" id="ProtNLM"/>
    </source>
</evidence>